<dbReference type="Gene3D" id="1.10.287.110">
    <property type="entry name" value="DnaJ domain"/>
    <property type="match status" value="1"/>
</dbReference>
<evidence type="ECO:0000256" key="2">
    <source>
        <dbReference type="SAM" id="Phobius"/>
    </source>
</evidence>
<feature type="transmembrane region" description="Helical" evidence="2">
    <location>
        <begin position="119"/>
        <end position="140"/>
    </location>
</feature>
<name>A0AAV9J1W3_CYACA</name>
<dbReference type="Pfam" id="PF00226">
    <property type="entry name" value="DnaJ"/>
    <property type="match status" value="1"/>
</dbReference>
<dbReference type="PRINTS" id="PR00625">
    <property type="entry name" value="JDOMAIN"/>
</dbReference>
<evidence type="ECO:0000313" key="5">
    <source>
        <dbReference type="Proteomes" id="UP001301350"/>
    </source>
</evidence>
<evidence type="ECO:0000259" key="3">
    <source>
        <dbReference type="PROSITE" id="PS50076"/>
    </source>
</evidence>
<dbReference type="PROSITE" id="PS50076">
    <property type="entry name" value="DNAJ_2"/>
    <property type="match status" value="1"/>
</dbReference>
<comment type="caution">
    <text evidence="4">The sequence shown here is derived from an EMBL/GenBank/DDBJ whole genome shotgun (WGS) entry which is preliminary data.</text>
</comment>
<dbReference type="InterPro" id="IPR050817">
    <property type="entry name" value="DjlA_DnaK_co-chaperone"/>
</dbReference>
<dbReference type="SMART" id="SM00271">
    <property type="entry name" value="DnaJ"/>
    <property type="match status" value="1"/>
</dbReference>
<dbReference type="CDD" id="cd06257">
    <property type="entry name" value="DnaJ"/>
    <property type="match status" value="1"/>
</dbReference>
<dbReference type="InterPro" id="IPR036869">
    <property type="entry name" value="J_dom_sf"/>
</dbReference>
<keyword evidence="5" id="KW-1185">Reference proteome</keyword>
<feature type="domain" description="J" evidence="3">
    <location>
        <begin position="7"/>
        <end position="75"/>
    </location>
</feature>
<keyword evidence="2" id="KW-1133">Transmembrane helix</keyword>
<dbReference type="Proteomes" id="UP001301350">
    <property type="component" value="Unassembled WGS sequence"/>
</dbReference>
<sequence length="165" mass="18000">MTTPPPDPYRVLGLAQGASVEQVQAAFLRLAKKWHPDCHPPAERAEAEAQFKRVAAAYEWCKQQAVARPAYRSPPPSSTGSARRTRGPRIHVDHVRATGFAATSATAATAATGSNAGRWALPAAGLAALLAGAYLVGWGVEQIWHRNNRYRTYDAMMQERAQRPR</sequence>
<organism evidence="4 5">
    <name type="scientific">Cyanidium caldarium</name>
    <name type="common">Red alga</name>
    <dbReference type="NCBI Taxonomy" id="2771"/>
    <lineage>
        <taxon>Eukaryota</taxon>
        <taxon>Rhodophyta</taxon>
        <taxon>Bangiophyceae</taxon>
        <taxon>Cyanidiales</taxon>
        <taxon>Cyanidiaceae</taxon>
        <taxon>Cyanidium</taxon>
    </lineage>
</organism>
<dbReference type="EMBL" id="JANCYW010000016">
    <property type="protein sequence ID" value="KAK4538271.1"/>
    <property type="molecule type" value="Genomic_DNA"/>
</dbReference>
<gene>
    <name evidence="4" type="ORF">CDCA_CDCA16G4296</name>
</gene>
<reference evidence="4 5" key="1">
    <citation type="submission" date="2022-07" db="EMBL/GenBank/DDBJ databases">
        <title>Genome-wide signatures of adaptation to extreme environments.</title>
        <authorList>
            <person name="Cho C.H."/>
            <person name="Yoon H.S."/>
        </authorList>
    </citation>
    <scope>NUCLEOTIDE SEQUENCE [LARGE SCALE GENOMIC DNA]</scope>
    <source>
        <strain evidence="4 5">DBV 063 E5</strain>
    </source>
</reference>
<dbReference type="AlphaFoldDB" id="A0AAV9J1W3"/>
<evidence type="ECO:0000256" key="1">
    <source>
        <dbReference type="SAM" id="MobiDB-lite"/>
    </source>
</evidence>
<evidence type="ECO:0000313" key="4">
    <source>
        <dbReference type="EMBL" id="KAK4538271.1"/>
    </source>
</evidence>
<keyword evidence="2" id="KW-0812">Transmembrane</keyword>
<accession>A0AAV9J1W3</accession>
<proteinExistence type="predicted"/>
<feature type="region of interest" description="Disordered" evidence="1">
    <location>
        <begin position="68"/>
        <end position="88"/>
    </location>
</feature>
<dbReference type="SUPFAM" id="SSF46565">
    <property type="entry name" value="Chaperone J-domain"/>
    <property type="match status" value="1"/>
</dbReference>
<dbReference type="InterPro" id="IPR001623">
    <property type="entry name" value="DnaJ_domain"/>
</dbReference>
<keyword evidence="2" id="KW-0472">Membrane</keyword>
<dbReference type="PANTHER" id="PTHR24074">
    <property type="entry name" value="CO-CHAPERONE PROTEIN DJLA"/>
    <property type="match status" value="1"/>
</dbReference>
<protein>
    <recommendedName>
        <fullName evidence="3">J domain-containing protein</fullName>
    </recommendedName>
</protein>